<proteinExistence type="predicted"/>
<evidence type="ECO:0000313" key="1">
    <source>
        <dbReference type="EMBL" id="KKM56170.1"/>
    </source>
</evidence>
<sequence length="121" mass="13810">MFRIIDNKKISLTEDEFALYQKIATSYDRPNFQGKDLFKGLFETDDNGIIVFLRPPAAKYTSMEVYMFLISIMVHQHLGIACEHVDKLGTSLAEKIKECDDVISEGKQLIKELKTSRDSSS</sequence>
<organism evidence="1">
    <name type="scientific">marine sediment metagenome</name>
    <dbReference type="NCBI Taxonomy" id="412755"/>
    <lineage>
        <taxon>unclassified sequences</taxon>
        <taxon>metagenomes</taxon>
        <taxon>ecological metagenomes</taxon>
    </lineage>
</organism>
<reference evidence="1" key="1">
    <citation type="journal article" date="2015" name="Nature">
        <title>Complex archaea that bridge the gap between prokaryotes and eukaryotes.</title>
        <authorList>
            <person name="Spang A."/>
            <person name="Saw J.H."/>
            <person name="Jorgensen S.L."/>
            <person name="Zaremba-Niedzwiedzka K."/>
            <person name="Martijn J."/>
            <person name="Lind A.E."/>
            <person name="van Eijk R."/>
            <person name="Schleper C."/>
            <person name="Guy L."/>
            <person name="Ettema T.J."/>
        </authorList>
    </citation>
    <scope>NUCLEOTIDE SEQUENCE</scope>
</reference>
<protein>
    <submittedName>
        <fullName evidence="1">Uncharacterized protein</fullName>
    </submittedName>
</protein>
<dbReference type="AlphaFoldDB" id="A0A0F9IPY0"/>
<dbReference type="EMBL" id="LAZR01011873">
    <property type="protein sequence ID" value="KKM56170.1"/>
    <property type="molecule type" value="Genomic_DNA"/>
</dbReference>
<comment type="caution">
    <text evidence="1">The sequence shown here is derived from an EMBL/GenBank/DDBJ whole genome shotgun (WGS) entry which is preliminary data.</text>
</comment>
<accession>A0A0F9IPY0</accession>
<gene>
    <name evidence="1" type="ORF">LCGC14_1551960</name>
</gene>
<name>A0A0F9IPY0_9ZZZZ</name>